<keyword evidence="3" id="KW-0645">Protease</keyword>
<feature type="transmembrane region" description="Helical" evidence="2">
    <location>
        <begin position="186"/>
        <end position="205"/>
    </location>
</feature>
<accession>A0ABV3P9Q1</accession>
<protein>
    <submittedName>
        <fullName evidence="3">PrsW family intramembrane metalloprotease</fullName>
    </submittedName>
</protein>
<sequence>MTHDHVPTAPSASPRTGRLARLAWLGVLVAGVLAYVVVLRVMVNTENLNFFPSLLLLGAITVPVSVLAFAETGGRGPAVRGWLVATVAIAGGVVGTVTAGTLEFDTLRTLGTVPMLFVGLIEEFAKLVVPLAVFLVLRPRDPRGGVVVGVASGMGFAVLETMGYGFQELLRARSIAAVDEELLLRGLLSPACHIAWTGMTVAMLWRIPSARRRGRAVWAFVGTYLLAVVLHATWDSSGSDLVHLVVAVVGLVVLFVFLLRAHRRVPATPPSAQPSATPPSRQAWGR</sequence>
<reference evidence="3 4" key="1">
    <citation type="submission" date="2024-07" db="EMBL/GenBank/DDBJ databases">
        <authorList>
            <person name="Thanompreechachai J."/>
            <person name="Duangmal K."/>
        </authorList>
    </citation>
    <scope>NUCLEOTIDE SEQUENCE [LARGE SCALE GENOMIC DNA]</scope>
    <source>
        <strain evidence="3 4">KCTC 19886</strain>
    </source>
</reference>
<feature type="transmembrane region" description="Helical" evidence="2">
    <location>
        <begin position="22"/>
        <end position="43"/>
    </location>
</feature>
<keyword evidence="2" id="KW-0472">Membrane</keyword>
<proteinExistence type="predicted"/>
<name>A0ABV3P9Q1_9ACTN</name>
<dbReference type="Pfam" id="PF13367">
    <property type="entry name" value="PrsW-protease"/>
    <property type="match status" value="1"/>
</dbReference>
<feature type="transmembrane region" description="Helical" evidence="2">
    <location>
        <begin position="114"/>
        <end position="137"/>
    </location>
</feature>
<comment type="caution">
    <text evidence="3">The sequence shown here is derived from an EMBL/GenBank/DDBJ whole genome shotgun (WGS) entry which is preliminary data.</text>
</comment>
<feature type="transmembrane region" description="Helical" evidence="2">
    <location>
        <begin position="144"/>
        <end position="166"/>
    </location>
</feature>
<evidence type="ECO:0000256" key="2">
    <source>
        <dbReference type="SAM" id="Phobius"/>
    </source>
</evidence>
<keyword evidence="4" id="KW-1185">Reference proteome</keyword>
<dbReference type="EMBL" id="JBFNQN010000011">
    <property type="protein sequence ID" value="MEW9266230.1"/>
    <property type="molecule type" value="Genomic_DNA"/>
</dbReference>
<dbReference type="RefSeq" id="WP_367639366.1">
    <property type="nucleotide sequence ID" value="NZ_JBFNQN010000011.1"/>
</dbReference>
<dbReference type="Proteomes" id="UP001555826">
    <property type="component" value="Unassembled WGS sequence"/>
</dbReference>
<organism evidence="3 4">
    <name type="scientific">Kineococcus endophyticus</name>
    <dbReference type="NCBI Taxonomy" id="1181883"/>
    <lineage>
        <taxon>Bacteria</taxon>
        <taxon>Bacillati</taxon>
        <taxon>Actinomycetota</taxon>
        <taxon>Actinomycetes</taxon>
        <taxon>Kineosporiales</taxon>
        <taxon>Kineosporiaceae</taxon>
        <taxon>Kineococcus</taxon>
    </lineage>
</organism>
<evidence type="ECO:0000313" key="3">
    <source>
        <dbReference type="EMBL" id="MEW9266230.1"/>
    </source>
</evidence>
<keyword evidence="2" id="KW-1133">Transmembrane helix</keyword>
<gene>
    <name evidence="3" type="ORF">AB1207_15870</name>
</gene>
<keyword evidence="3" id="KW-0378">Hydrolase</keyword>
<feature type="transmembrane region" description="Helical" evidence="2">
    <location>
        <begin position="240"/>
        <end position="259"/>
    </location>
</feature>
<feature type="transmembrane region" description="Helical" evidence="2">
    <location>
        <begin position="49"/>
        <end position="70"/>
    </location>
</feature>
<dbReference type="PANTHER" id="PTHR36844:SF1">
    <property type="entry name" value="PROTEASE PRSW"/>
    <property type="match status" value="1"/>
</dbReference>
<dbReference type="GO" id="GO:0008237">
    <property type="term" value="F:metallopeptidase activity"/>
    <property type="evidence" value="ECO:0007669"/>
    <property type="project" value="UniProtKB-KW"/>
</dbReference>
<dbReference type="InterPro" id="IPR026898">
    <property type="entry name" value="PrsW"/>
</dbReference>
<feature type="region of interest" description="Disordered" evidence="1">
    <location>
        <begin position="266"/>
        <end position="286"/>
    </location>
</feature>
<evidence type="ECO:0000256" key="1">
    <source>
        <dbReference type="SAM" id="MobiDB-lite"/>
    </source>
</evidence>
<feature type="transmembrane region" description="Helical" evidence="2">
    <location>
        <begin position="82"/>
        <end position="102"/>
    </location>
</feature>
<keyword evidence="3" id="KW-0482">Metalloprotease</keyword>
<evidence type="ECO:0000313" key="4">
    <source>
        <dbReference type="Proteomes" id="UP001555826"/>
    </source>
</evidence>
<dbReference type="PANTHER" id="PTHR36844">
    <property type="entry name" value="PROTEASE PRSW"/>
    <property type="match status" value="1"/>
</dbReference>
<keyword evidence="2" id="KW-0812">Transmembrane</keyword>
<feature type="transmembrane region" description="Helical" evidence="2">
    <location>
        <begin position="217"/>
        <end position="234"/>
    </location>
</feature>